<gene>
    <name evidence="2" type="ORF">FA09DRAFT_250381</name>
</gene>
<dbReference type="GO" id="GO:0005789">
    <property type="term" value="C:endoplasmic reticulum membrane"/>
    <property type="evidence" value="ECO:0007669"/>
    <property type="project" value="TreeGrafter"/>
</dbReference>
<reference evidence="2 3" key="1">
    <citation type="journal article" date="2018" name="Mol. Biol. Evol.">
        <title>Broad Genomic Sampling Reveals a Smut Pathogenic Ancestry of the Fungal Clade Ustilaginomycotina.</title>
        <authorList>
            <person name="Kijpornyongpan T."/>
            <person name="Mondo S.J."/>
            <person name="Barry K."/>
            <person name="Sandor L."/>
            <person name="Lee J."/>
            <person name="Lipzen A."/>
            <person name="Pangilinan J."/>
            <person name="LaButti K."/>
            <person name="Hainaut M."/>
            <person name="Henrissat B."/>
            <person name="Grigoriev I.V."/>
            <person name="Spatafora J.W."/>
            <person name="Aime M.C."/>
        </authorList>
    </citation>
    <scope>NUCLEOTIDE SEQUENCE [LARGE SCALE GENOMIC DNA]</scope>
    <source>
        <strain evidence="2 3">MCA 4186</strain>
    </source>
</reference>
<dbReference type="InterPro" id="IPR051100">
    <property type="entry name" value="DnaJ_subfamily_B/C"/>
</dbReference>
<dbReference type="GO" id="GO:0030544">
    <property type="term" value="F:Hsp70 protein binding"/>
    <property type="evidence" value="ECO:0007669"/>
    <property type="project" value="TreeGrafter"/>
</dbReference>
<sequence length="162" mass="16436">MSEEDALAALKLARKHADAGNHVAALKWARKSLAINATPDARFLVEKLESGAGAAAAGPSGSSTSSAAAPGGEGLRSRAPAAAAAAGSSPAPSARAPPEKQKAREWTPEQAAVVKRVNAAGRAHDYYGVLGLKKEDSPDESAVKKGYRKVRRGRAGGARCGG</sequence>
<accession>A0A316ZEL7</accession>
<dbReference type="GO" id="GO:0071218">
    <property type="term" value="P:cellular response to misfolded protein"/>
    <property type="evidence" value="ECO:0007669"/>
    <property type="project" value="TreeGrafter"/>
</dbReference>
<dbReference type="GeneID" id="37267242"/>
<keyword evidence="3" id="KW-1185">Reference proteome</keyword>
<organism evidence="2 3">
    <name type="scientific">Tilletiopsis washingtonensis</name>
    <dbReference type="NCBI Taxonomy" id="58919"/>
    <lineage>
        <taxon>Eukaryota</taxon>
        <taxon>Fungi</taxon>
        <taxon>Dikarya</taxon>
        <taxon>Basidiomycota</taxon>
        <taxon>Ustilaginomycotina</taxon>
        <taxon>Exobasidiomycetes</taxon>
        <taxon>Entylomatales</taxon>
        <taxon>Entylomatales incertae sedis</taxon>
        <taxon>Tilletiopsis</taxon>
    </lineage>
</organism>
<evidence type="ECO:0000256" key="1">
    <source>
        <dbReference type="SAM" id="MobiDB-lite"/>
    </source>
</evidence>
<dbReference type="STRING" id="58919.A0A316ZEL7"/>
<feature type="compositionally biased region" description="Basic and acidic residues" evidence="1">
    <location>
        <begin position="97"/>
        <end position="107"/>
    </location>
</feature>
<dbReference type="EMBL" id="KZ819290">
    <property type="protein sequence ID" value="PWN98755.1"/>
    <property type="molecule type" value="Genomic_DNA"/>
</dbReference>
<dbReference type="Proteomes" id="UP000245946">
    <property type="component" value="Unassembled WGS sequence"/>
</dbReference>
<dbReference type="RefSeq" id="XP_025599034.1">
    <property type="nucleotide sequence ID" value="XM_025739696.1"/>
</dbReference>
<evidence type="ECO:0000313" key="2">
    <source>
        <dbReference type="EMBL" id="PWN98755.1"/>
    </source>
</evidence>
<dbReference type="OrthoDB" id="1507364at2759"/>
<evidence type="ECO:0000313" key="3">
    <source>
        <dbReference type="Proteomes" id="UP000245946"/>
    </source>
</evidence>
<dbReference type="PANTHER" id="PTHR43908:SF3">
    <property type="entry name" value="AT29763P-RELATED"/>
    <property type="match status" value="1"/>
</dbReference>
<protein>
    <submittedName>
        <fullName evidence="2">Uncharacterized protein</fullName>
    </submittedName>
</protein>
<name>A0A316ZEL7_9BASI</name>
<feature type="compositionally biased region" description="Low complexity" evidence="1">
    <location>
        <begin position="77"/>
        <end position="96"/>
    </location>
</feature>
<feature type="region of interest" description="Disordered" evidence="1">
    <location>
        <begin position="52"/>
        <end position="110"/>
    </location>
</feature>
<dbReference type="AlphaFoldDB" id="A0A316ZEL7"/>
<feature type="compositionally biased region" description="Low complexity" evidence="1">
    <location>
        <begin position="52"/>
        <end position="70"/>
    </location>
</feature>
<proteinExistence type="predicted"/>
<dbReference type="PANTHER" id="PTHR43908">
    <property type="entry name" value="AT29763P-RELATED"/>
    <property type="match status" value="1"/>
</dbReference>